<dbReference type="OrthoDB" id="3727779at2"/>
<dbReference type="InterPro" id="IPR029069">
    <property type="entry name" value="HotDog_dom_sf"/>
</dbReference>
<dbReference type="STRING" id="489703.SAMN04488038_10628"/>
<protein>
    <submittedName>
        <fullName evidence="1">Acyl-CoA thioesterase FadM</fullName>
    </submittedName>
</protein>
<dbReference type="InterPro" id="IPR051490">
    <property type="entry name" value="THEM6_lcsJ_thioesterase"/>
</dbReference>
<dbReference type="EMBL" id="FOFS01000006">
    <property type="protein sequence ID" value="SEQ38819.1"/>
    <property type="molecule type" value="Genomic_DNA"/>
</dbReference>
<reference evidence="1 2" key="1">
    <citation type="submission" date="2016-10" db="EMBL/GenBank/DDBJ databases">
        <authorList>
            <person name="de Groot N.N."/>
        </authorList>
    </citation>
    <scope>NUCLEOTIDE SEQUENCE [LARGE SCALE GENOMIC DNA]</scope>
    <source>
        <strain evidence="1 2">DSM 25927</strain>
    </source>
</reference>
<gene>
    <name evidence="1" type="ORF">SAMN04488038_10628</name>
</gene>
<dbReference type="PANTHER" id="PTHR12475">
    <property type="match status" value="1"/>
</dbReference>
<name>A0A1H9FLU8_9GAMM</name>
<dbReference type="Pfam" id="PF13279">
    <property type="entry name" value="4HBT_2"/>
    <property type="match status" value="1"/>
</dbReference>
<evidence type="ECO:0000313" key="1">
    <source>
        <dbReference type="EMBL" id="SEQ38819.1"/>
    </source>
</evidence>
<dbReference type="SUPFAM" id="SSF54637">
    <property type="entry name" value="Thioesterase/thiol ester dehydrase-isomerase"/>
    <property type="match status" value="1"/>
</dbReference>
<dbReference type="PANTHER" id="PTHR12475:SF4">
    <property type="entry name" value="PROTEIN THEM6"/>
    <property type="match status" value="1"/>
</dbReference>
<keyword evidence="2" id="KW-1185">Reference proteome</keyword>
<dbReference type="AlphaFoldDB" id="A0A1H9FLU8"/>
<proteinExistence type="predicted"/>
<dbReference type="CDD" id="cd00586">
    <property type="entry name" value="4HBT"/>
    <property type="match status" value="1"/>
</dbReference>
<sequence>MMMFWRSLAIWLSFRWRARLHALDSGCLRYRVLPGDLDSNLHMNNGRYLSVADLGRLDHGLRSGVWYQALRRGWRPLAGDADARFSRSLQPFERYELQTRTLGWDQKWIYCEHRFVLDKRVCALVLVRYLFVSREGPVPPSRAMALSGEELQTPTLPDYLIRWSENQDRISQRLKAEAQSRA</sequence>
<dbReference type="RefSeq" id="WP_093284676.1">
    <property type="nucleotide sequence ID" value="NZ_FOFS01000006.1"/>
</dbReference>
<accession>A0A1H9FLU8</accession>
<dbReference type="Proteomes" id="UP000199233">
    <property type="component" value="Unassembled WGS sequence"/>
</dbReference>
<evidence type="ECO:0000313" key="2">
    <source>
        <dbReference type="Proteomes" id="UP000199233"/>
    </source>
</evidence>
<organism evidence="1 2">
    <name type="scientific">Solimonas aquatica</name>
    <dbReference type="NCBI Taxonomy" id="489703"/>
    <lineage>
        <taxon>Bacteria</taxon>
        <taxon>Pseudomonadati</taxon>
        <taxon>Pseudomonadota</taxon>
        <taxon>Gammaproteobacteria</taxon>
        <taxon>Nevskiales</taxon>
        <taxon>Nevskiaceae</taxon>
        <taxon>Solimonas</taxon>
    </lineage>
</organism>
<dbReference type="Gene3D" id="3.10.129.10">
    <property type="entry name" value="Hotdog Thioesterase"/>
    <property type="match status" value="1"/>
</dbReference>